<dbReference type="Pfam" id="PF13173">
    <property type="entry name" value="AAA_14"/>
    <property type="match status" value="1"/>
</dbReference>
<dbReference type="InterPro" id="IPR041682">
    <property type="entry name" value="AAA_14"/>
</dbReference>
<feature type="domain" description="AAA+ ATPase" evidence="1">
    <location>
        <begin position="18"/>
        <end position="135"/>
    </location>
</feature>
<evidence type="ECO:0000259" key="1">
    <source>
        <dbReference type="SMART" id="SM00382"/>
    </source>
</evidence>
<dbReference type="AlphaFoldDB" id="A0A1F6AR18"/>
<dbReference type="Gene3D" id="3.40.50.300">
    <property type="entry name" value="P-loop containing nucleotide triphosphate hydrolases"/>
    <property type="match status" value="1"/>
</dbReference>
<sequence length="382" mass="43730">MLLPRTLTTVITEKLHTSNKGIVLYGPRQSGKTTLINSIIEDLKLRTLTINGDQNRFIDILSSRNAEKLKGLTAGYDLLFIDEAQRIPEIGINLKIILDSIKEVKVIATGSSSLDLASKISEPLTGRVWTYRLYPISYMELSQIWNHAELDTNIEDRLIYGSYPEVFTIAGYAQKKEYLQNLTDAYLYKDLLELGDLRNSSKIRDLLKLIAFQVGSLVSLSELGSSLGMGKDTVDRYIDLLEKSFVIFRMRGFSRNLRKEIVKMGKIYFYDLGIRNMLIDNLNLLKDRNDVGQLWENFIIVERMKYLSYSKQTASRYFWRTHTGAELDYVEESGNQLQGFEFKYGIKTSKPPASWNLTYPASSYSCINKDTYLPFLLGENSS</sequence>
<accession>A0A1F6AR18</accession>
<dbReference type="Proteomes" id="UP000176609">
    <property type="component" value="Unassembled WGS sequence"/>
</dbReference>
<dbReference type="InterPro" id="IPR027417">
    <property type="entry name" value="P-loop_NTPase"/>
</dbReference>
<dbReference type="EMBL" id="MFJR01000007">
    <property type="protein sequence ID" value="OGG27108.1"/>
    <property type="molecule type" value="Genomic_DNA"/>
</dbReference>
<name>A0A1F6AR18_9BACT</name>
<organism evidence="2 3">
    <name type="scientific">Candidatus Gottesmanbacteria bacterium RIFCSPLOWO2_01_FULL_39_12b</name>
    <dbReference type="NCBI Taxonomy" id="1798388"/>
    <lineage>
        <taxon>Bacteria</taxon>
        <taxon>Candidatus Gottesmaniibacteriota</taxon>
    </lineage>
</organism>
<protein>
    <submittedName>
        <fullName evidence="2">AAA family ATPase</fullName>
    </submittedName>
</protein>
<dbReference type="InterPro" id="IPR025420">
    <property type="entry name" value="DUF4143"/>
</dbReference>
<dbReference type="CDD" id="cd00009">
    <property type="entry name" value="AAA"/>
    <property type="match status" value="1"/>
</dbReference>
<comment type="caution">
    <text evidence="2">The sequence shown here is derived from an EMBL/GenBank/DDBJ whole genome shotgun (WGS) entry which is preliminary data.</text>
</comment>
<reference evidence="2 3" key="1">
    <citation type="journal article" date="2016" name="Nat. Commun.">
        <title>Thousands of microbial genomes shed light on interconnected biogeochemical processes in an aquifer system.</title>
        <authorList>
            <person name="Anantharaman K."/>
            <person name="Brown C.T."/>
            <person name="Hug L.A."/>
            <person name="Sharon I."/>
            <person name="Castelle C.J."/>
            <person name="Probst A.J."/>
            <person name="Thomas B.C."/>
            <person name="Singh A."/>
            <person name="Wilkins M.J."/>
            <person name="Karaoz U."/>
            <person name="Brodie E.L."/>
            <person name="Williams K.H."/>
            <person name="Hubbard S.S."/>
            <person name="Banfield J.F."/>
        </authorList>
    </citation>
    <scope>NUCLEOTIDE SEQUENCE [LARGE SCALE GENOMIC DNA]</scope>
</reference>
<dbReference type="InterPro" id="IPR003593">
    <property type="entry name" value="AAA+_ATPase"/>
</dbReference>
<proteinExistence type="predicted"/>
<dbReference type="Pfam" id="PF13635">
    <property type="entry name" value="DUF4143"/>
    <property type="match status" value="1"/>
</dbReference>
<dbReference type="SMART" id="SM00382">
    <property type="entry name" value="AAA"/>
    <property type="match status" value="1"/>
</dbReference>
<dbReference type="SUPFAM" id="SSF52540">
    <property type="entry name" value="P-loop containing nucleoside triphosphate hydrolases"/>
    <property type="match status" value="1"/>
</dbReference>
<evidence type="ECO:0000313" key="2">
    <source>
        <dbReference type="EMBL" id="OGG27108.1"/>
    </source>
</evidence>
<evidence type="ECO:0000313" key="3">
    <source>
        <dbReference type="Proteomes" id="UP000176609"/>
    </source>
</evidence>
<gene>
    <name evidence="2" type="ORF">A2960_03140</name>
</gene>
<dbReference type="PANTHER" id="PTHR43566">
    <property type="entry name" value="CONSERVED PROTEIN"/>
    <property type="match status" value="1"/>
</dbReference>
<dbReference type="PANTHER" id="PTHR43566:SF1">
    <property type="entry name" value="AAA+ ATPASE DOMAIN-CONTAINING PROTEIN"/>
    <property type="match status" value="1"/>
</dbReference>